<gene>
    <name evidence="1" type="ORF">EAS64_10920</name>
</gene>
<evidence type="ECO:0000313" key="1">
    <source>
        <dbReference type="EMBL" id="TVZ05802.1"/>
    </source>
</evidence>
<organism evidence="1 2">
    <name type="scientific">Trebonia kvetii</name>
    <dbReference type="NCBI Taxonomy" id="2480626"/>
    <lineage>
        <taxon>Bacteria</taxon>
        <taxon>Bacillati</taxon>
        <taxon>Actinomycetota</taxon>
        <taxon>Actinomycetes</taxon>
        <taxon>Streptosporangiales</taxon>
        <taxon>Treboniaceae</taxon>
        <taxon>Trebonia</taxon>
    </lineage>
</organism>
<protein>
    <submittedName>
        <fullName evidence="1">Uncharacterized protein</fullName>
    </submittedName>
</protein>
<accession>A0A6P2C313</accession>
<dbReference type="EMBL" id="RPFW01000002">
    <property type="protein sequence ID" value="TVZ05802.1"/>
    <property type="molecule type" value="Genomic_DNA"/>
</dbReference>
<keyword evidence="2" id="KW-1185">Reference proteome</keyword>
<proteinExistence type="predicted"/>
<reference evidence="1 2" key="1">
    <citation type="submission" date="2018-11" db="EMBL/GenBank/DDBJ databases">
        <title>Trebonia kvetii gen.nov., sp.nov., a novel acidophilic actinobacterium, and proposal of the new actinobacterial family Treboniaceae fam. nov.</title>
        <authorList>
            <person name="Rapoport D."/>
            <person name="Sagova-Mareckova M."/>
            <person name="Sedlacek I."/>
            <person name="Provaznik J."/>
            <person name="Kralova S."/>
            <person name="Pavlinic D."/>
            <person name="Benes V."/>
            <person name="Kopecky J."/>
        </authorList>
    </citation>
    <scope>NUCLEOTIDE SEQUENCE [LARGE SCALE GENOMIC DNA]</scope>
    <source>
        <strain evidence="1 2">15Tr583</strain>
    </source>
</reference>
<dbReference type="Proteomes" id="UP000460272">
    <property type="component" value="Unassembled WGS sequence"/>
</dbReference>
<dbReference type="OrthoDB" id="573857at2"/>
<dbReference type="AlphaFoldDB" id="A0A6P2C313"/>
<sequence>MKATHTLAWLSIESCMAYVLYAGATRRTDRRAALAGAVVAGESLVFASNGFRCPLTKFAESLGAADGSVTDIWLPRWFARNLPAIHVPLLAAAAYLNGRNLCQRQRHL</sequence>
<name>A0A6P2C313_9ACTN</name>
<evidence type="ECO:0000313" key="2">
    <source>
        <dbReference type="Proteomes" id="UP000460272"/>
    </source>
</evidence>
<comment type="caution">
    <text evidence="1">The sequence shown here is derived from an EMBL/GenBank/DDBJ whole genome shotgun (WGS) entry which is preliminary data.</text>
</comment>